<reference evidence="1 2" key="1">
    <citation type="submission" date="2018-04" db="EMBL/GenBank/DDBJ databases">
        <title>WGS assembly of Panicum hallii var. hallii HAL2.</title>
        <authorList>
            <person name="Lovell J."/>
            <person name="Jenkins J."/>
            <person name="Lowry D."/>
            <person name="Mamidi S."/>
            <person name="Sreedasyam A."/>
            <person name="Weng X."/>
            <person name="Barry K."/>
            <person name="Bonette J."/>
            <person name="Campitelli B."/>
            <person name="Daum C."/>
            <person name="Gordon S."/>
            <person name="Gould B."/>
            <person name="Lipzen A."/>
            <person name="MacQueen A."/>
            <person name="Palacio-Mejia J."/>
            <person name="Plott C."/>
            <person name="Shakirov E."/>
            <person name="Shu S."/>
            <person name="Yoshinaga Y."/>
            <person name="Zane M."/>
            <person name="Rokhsar D."/>
            <person name="Grimwood J."/>
            <person name="Schmutz J."/>
            <person name="Juenger T."/>
        </authorList>
    </citation>
    <scope>NUCLEOTIDE SEQUENCE [LARGE SCALE GENOMIC DNA]</scope>
    <source>
        <strain evidence="2">cv. HAL2</strain>
    </source>
</reference>
<accession>A0A2T7CCY3</accession>
<evidence type="ECO:0000313" key="2">
    <source>
        <dbReference type="Proteomes" id="UP000244336"/>
    </source>
</evidence>
<sequence length="130" mass="14621">MVSKRVQLRVRWFQRLIGQAVRVSTLGKRWAAPLPKPFGRQLPPAGRSNIRLPEIQSERGSLQLCLSAAATTSTTQGEAENDSEDDLFLEMYYRGCATFYSRSEKQCVRALVGRRIFFGQKDDVLGVRGA</sequence>
<gene>
    <name evidence="1" type="ORF">GQ55_9G485200</name>
</gene>
<dbReference type="Proteomes" id="UP000244336">
    <property type="component" value="Chromosome 9"/>
</dbReference>
<protein>
    <submittedName>
        <fullName evidence="1">Uncharacterized protein</fullName>
    </submittedName>
</protein>
<proteinExistence type="predicted"/>
<dbReference type="EMBL" id="CM009757">
    <property type="protein sequence ID" value="PUZ41202.1"/>
    <property type="molecule type" value="Genomic_DNA"/>
</dbReference>
<evidence type="ECO:0000313" key="1">
    <source>
        <dbReference type="EMBL" id="PUZ41202.1"/>
    </source>
</evidence>
<dbReference type="AlphaFoldDB" id="A0A2T7CCY3"/>
<dbReference type="Gramene" id="PUZ41202">
    <property type="protein sequence ID" value="PUZ41202"/>
    <property type="gene ID" value="GQ55_9G485200"/>
</dbReference>
<name>A0A2T7CCY3_9POAL</name>
<organism evidence="1 2">
    <name type="scientific">Panicum hallii var. hallii</name>
    <dbReference type="NCBI Taxonomy" id="1504633"/>
    <lineage>
        <taxon>Eukaryota</taxon>
        <taxon>Viridiplantae</taxon>
        <taxon>Streptophyta</taxon>
        <taxon>Embryophyta</taxon>
        <taxon>Tracheophyta</taxon>
        <taxon>Spermatophyta</taxon>
        <taxon>Magnoliopsida</taxon>
        <taxon>Liliopsida</taxon>
        <taxon>Poales</taxon>
        <taxon>Poaceae</taxon>
        <taxon>PACMAD clade</taxon>
        <taxon>Panicoideae</taxon>
        <taxon>Panicodae</taxon>
        <taxon>Paniceae</taxon>
        <taxon>Panicinae</taxon>
        <taxon>Panicum</taxon>
        <taxon>Panicum sect. Panicum</taxon>
    </lineage>
</organism>
<keyword evidence="2" id="KW-1185">Reference proteome</keyword>